<organism evidence="1 2">
    <name type="scientific">Xenorhabdus bovienii</name>
    <name type="common">Xenorhabdus nematophila subsp. bovienii</name>
    <dbReference type="NCBI Taxonomy" id="40576"/>
    <lineage>
        <taxon>Bacteria</taxon>
        <taxon>Pseudomonadati</taxon>
        <taxon>Pseudomonadota</taxon>
        <taxon>Gammaproteobacteria</taxon>
        <taxon>Enterobacterales</taxon>
        <taxon>Morganellaceae</taxon>
        <taxon>Xenorhabdus</taxon>
    </lineage>
</organism>
<dbReference type="Proteomes" id="UP000032930">
    <property type="component" value="Chromosome"/>
</dbReference>
<reference evidence="1 2" key="1">
    <citation type="submission" date="2014-02" db="EMBL/GenBank/DDBJ databases">
        <authorList>
            <person name="Genoscope - CEA"/>
        </authorList>
    </citation>
    <scope>NUCLEOTIDE SEQUENCE [LARGE SCALE GENOMIC DNA]</scope>
    <source>
        <strain evidence="1 2">CS03</strain>
    </source>
</reference>
<gene>
    <name evidence="1" type="ORF">XBW1_0011</name>
</gene>
<evidence type="ECO:0000313" key="1">
    <source>
        <dbReference type="EMBL" id="CDM87373.1"/>
    </source>
</evidence>
<dbReference type="KEGG" id="xbv:XBW1_0011"/>
<evidence type="ECO:0000313" key="2">
    <source>
        <dbReference type="Proteomes" id="UP000032930"/>
    </source>
</evidence>
<proteinExistence type="predicted"/>
<dbReference type="AlphaFoldDB" id="A0A0B6X3X1"/>
<sequence>MIEYGLLKRYQPASLFLSEAMNSLTLFHMSHQKFLYFSY</sequence>
<dbReference type="EMBL" id="FO818637">
    <property type="protein sequence ID" value="CDM87373.1"/>
    <property type="molecule type" value="Genomic_DNA"/>
</dbReference>
<name>A0A0B6X3X1_XENBV</name>
<accession>A0A0B6X3X1</accession>
<protein>
    <submittedName>
        <fullName evidence="1">Uncharacterized protein</fullName>
    </submittedName>
</protein>